<accession>A0AC61NH57</accession>
<sequence>MKTRLKKPDKGDPSEILQMFPSYNLHLHCCRYWWLQHWEFNELSFPYWRIYHNSEEGAVIMYDNKTYQLTPDKIVMIAPNTSYATRLHNYKIPQNGYELKGGRIGSSECFEKMQKEKYIQHFFIHFNIGMPYDNIAPGVFVYDLTDHFKEKIEVLKQHLNHEHTRFTFYANLVIRSLVSDLLSSLPESSWNLISNDFRILEVLSHIETNLNEDLSNISLSNIAGMAPNAFIRLFTKEISTSPQKYVKRKRIDRACVYLHHSNLTIDEVAWQTGFADRYHFSRIFKEITGISPARYKKEFEINLSFEP</sequence>
<dbReference type="EMBL" id="CP081303">
    <property type="protein sequence ID" value="QZE14998.1"/>
    <property type="molecule type" value="Genomic_DNA"/>
</dbReference>
<evidence type="ECO:0000313" key="1">
    <source>
        <dbReference type="EMBL" id="QZE14998.1"/>
    </source>
</evidence>
<name>A0AC61NH57_9BACT</name>
<gene>
    <name evidence="1" type="ORF">K4L44_03990</name>
</gene>
<organism evidence="1 2">
    <name type="scientific">Halosquirtibacter laminarini</name>
    <dbReference type="NCBI Taxonomy" id="3374600"/>
    <lineage>
        <taxon>Bacteria</taxon>
        <taxon>Pseudomonadati</taxon>
        <taxon>Bacteroidota</taxon>
        <taxon>Bacteroidia</taxon>
        <taxon>Marinilabiliales</taxon>
        <taxon>Prolixibacteraceae</taxon>
        <taxon>Halosquirtibacter</taxon>
    </lineage>
</organism>
<protein>
    <submittedName>
        <fullName evidence="1">AraC family transcriptional regulator</fullName>
    </submittedName>
</protein>
<dbReference type="Proteomes" id="UP000826212">
    <property type="component" value="Chromosome"/>
</dbReference>
<proteinExistence type="predicted"/>
<reference evidence="1" key="1">
    <citation type="submission" date="2021-08" db="EMBL/GenBank/DDBJ databases">
        <title>Novel anaerobic bacterium isolated from sea squirt in East Sea, Republic of Korea.</title>
        <authorList>
            <person name="Nguyen T.H."/>
            <person name="Li Z."/>
            <person name="Lee Y.-J."/>
            <person name="Ko J."/>
            <person name="Kim S.-G."/>
        </authorList>
    </citation>
    <scope>NUCLEOTIDE SEQUENCE</scope>
    <source>
        <strain evidence="1">KCTC 25031</strain>
    </source>
</reference>
<keyword evidence="2" id="KW-1185">Reference proteome</keyword>
<evidence type="ECO:0000313" key="2">
    <source>
        <dbReference type="Proteomes" id="UP000826212"/>
    </source>
</evidence>